<gene>
    <name evidence="2" type="ORF">SLI_0605</name>
</gene>
<dbReference type="AlphaFoldDB" id="A0A7U9H8T1"/>
<feature type="compositionally biased region" description="Basic and acidic residues" evidence="1">
    <location>
        <begin position="1"/>
        <end position="10"/>
    </location>
</feature>
<accession>A0A7U9H8T1</accession>
<feature type="region of interest" description="Disordered" evidence="1">
    <location>
        <begin position="1"/>
        <end position="44"/>
    </location>
</feature>
<protein>
    <submittedName>
        <fullName evidence="2">Uncharacterized protein</fullName>
    </submittedName>
</protein>
<evidence type="ECO:0000313" key="3">
    <source>
        <dbReference type="Proteomes" id="UP000014062"/>
    </source>
</evidence>
<proteinExistence type="predicted"/>
<evidence type="ECO:0000313" key="2">
    <source>
        <dbReference type="EMBL" id="EOY45324.1"/>
    </source>
</evidence>
<organism evidence="2 3">
    <name type="scientific">Streptomyces lividans 1326</name>
    <dbReference type="NCBI Taxonomy" id="1200984"/>
    <lineage>
        <taxon>Bacteria</taxon>
        <taxon>Bacillati</taxon>
        <taxon>Actinomycetota</taxon>
        <taxon>Actinomycetes</taxon>
        <taxon>Kitasatosporales</taxon>
        <taxon>Streptomycetaceae</taxon>
        <taxon>Streptomyces</taxon>
    </lineage>
</organism>
<dbReference type="EMBL" id="CM001889">
    <property type="protein sequence ID" value="EOY45324.1"/>
    <property type="molecule type" value="Genomic_DNA"/>
</dbReference>
<reference evidence="3" key="1">
    <citation type="journal article" date="2013" name="Genome Biol. Evol.">
        <title>The genome sequence of Streptomyces lividans 66 reveals a novel tRNA-dependent peptide biosynthetic system within a metal-related genomic island.</title>
        <authorList>
            <person name="Cruz-Morales P."/>
            <person name="Vijgenboom E."/>
            <person name="Iruegas-Bocardo F."/>
            <person name="Girard G."/>
            <person name="Yanez-Guerra L.A."/>
            <person name="Ramos-Aboites H.E."/>
            <person name="Pernodet J.L."/>
            <person name="Anne J."/>
            <person name="van Wezel G.P."/>
            <person name="Barona-Gomez F."/>
        </authorList>
    </citation>
    <scope>NUCLEOTIDE SEQUENCE [LARGE SCALE GENOMIC DNA]</scope>
    <source>
        <strain evidence="3">1326</strain>
    </source>
</reference>
<name>A0A7U9H8T1_STRLI</name>
<dbReference type="Proteomes" id="UP000014062">
    <property type="component" value="Chromosome"/>
</dbReference>
<sequence>MAVRGREQSSARKAKREKGTTKGPLRRRSNTPAAAYRNRVSPGDVVVTHHVRDSLAARSTSPPA</sequence>
<evidence type="ECO:0000256" key="1">
    <source>
        <dbReference type="SAM" id="MobiDB-lite"/>
    </source>
</evidence>